<dbReference type="Proteomes" id="UP000216024">
    <property type="component" value="Unassembled WGS sequence"/>
</dbReference>
<organism evidence="3 4">
    <name type="scientific">Anaeromicrobium sediminis</name>
    <dbReference type="NCBI Taxonomy" id="1478221"/>
    <lineage>
        <taxon>Bacteria</taxon>
        <taxon>Bacillati</taxon>
        <taxon>Bacillota</taxon>
        <taxon>Clostridia</taxon>
        <taxon>Peptostreptococcales</taxon>
        <taxon>Thermotaleaceae</taxon>
        <taxon>Anaeromicrobium</taxon>
    </lineage>
</organism>
<feature type="domain" description="Flavin reductase like" evidence="2">
    <location>
        <begin position="24"/>
        <end position="133"/>
    </location>
</feature>
<proteinExistence type="inferred from homology"/>
<dbReference type="PANTHER" id="PTHR43567">
    <property type="entry name" value="FLAVOREDOXIN-RELATED-RELATED"/>
    <property type="match status" value="1"/>
</dbReference>
<name>A0A267MM04_9FIRM</name>
<dbReference type="InterPro" id="IPR002563">
    <property type="entry name" value="Flavin_Rdtase-like_dom"/>
</dbReference>
<accession>A0A267MM04</accession>
<dbReference type="Gene3D" id="2.30.110.10">
    <property type="entry name" value="Electron Transport, Fmn-binding Protein, Chain A"/>
    <property type="match status" value="1"/>
</dbReference>
<dbReference type="InterPro" id="IPR052174">
    <property type="entry name" value="Flavoredoxin"/>
</dbReference>
<dbReference type="GO" id="GO:0016646">
    <property type="term" value="F:oxidoreductase activity, acting on the CH-NH group of donors, NAD or NADP as acceptor"/>
    <property type="evidence" value="ECO:0007669"/>
    <property type="project" value="UniProtKB-ARBA"/>
</dbReference>
<evidence type="ECO:0000259" key="2">
    <source>
        <dbReference type="Pfam" id="PF01613"/>
    </source>
</evidence>
<gene>
    <name evidence="3" type="ORF">CCE28_06055</name>
</gene>
<comment type="similarity">
    <text evidence="1">Belongs to the flavoredoxin family.</text>
</comment>
<dbReference type="EMBL" id="NIBG01000003">
    <property type="protein sequence ID" value="PAB60457.1"/>
    <property type="molecule type" value="Genomic_DNA"/>
</dbReference>
<dbReference type="RefSeq" id="WP_095131985.1">
    <property type="nucleotide sequence ID" value="NZ_NIBG01000003.1"/>
</dbReference>
<dbReference type="SUPFAM" id="SSF50475">
    <property type="entry name" value="FMN-binding split barrel"/>
    <property type="match status" value="1"/>
</dbReference>
<dbReference type="PANTHER" id="PTHR43567:SF5">
    <property type="entry name" value="HYPOTHETICAL CYTOSOLIC PROTEIN"/>
    <property type="match status" value="1"/>
</dbReference>
<evidence type="ECO:0000313" key="3">
    <source>
        <dbReference type="EMBL" id="PAB60457.1"/>
    </source>
</evidence>
<keyword evidence="4" id="KW-1185">Reference proteome</keyword>
<dbReference type="GO" id="GO:0010181">
    <property type="term" value="F:FMN binding"/>
    <property type="evidence" value="ECO:0007669"/>
    <property type="project" value="InterPro"/>
</dbReference>
<comment type="caution">
    <text evidence="3">The sequence shown here is derived from an EMBL/GenBank/DDBJ whole genome shotgun (WGS) entry which is preliminary data.</text>
</comment>
<evidence type="ECO:0000313" key="4">
    <source>
        <dbReference type="Proteomes" id="UP000216024"/>
    </source>
</evidence>
<dbReference type="OrthoDB" id="9791490at2"/>
<sequence>MIKKEFEFPNYSTEMLQILKEGRVLLVGKDKDGKSNPMTIAWGSIMYAWNRPLFVAMVRSSRYTYKHMEENNDFTVNFLSKDYKEALGFCGSKSGRDFDKWKETGLTPIDGKFVNGTVIDEAFINMECRTVYKDEMDLNALEESIIKLKYDTDKNDQNVEHTFYFGEIMGMYGQME</sequence>
<protein>
    <recommendedName>
        <fullName evidence="2">Flavin reductase like domain-containing protein</fullName>
    </recommendedName>
</protein>
<dbReference type="AlphaFoldDB" id="A0A267MM04"/>
<dbReference type="InterPro" id="IPR012349">
    <property type="entry name" value="Split_barrel_FMN-bd"/>
</dbReference>
<dbReference type="Pfam" id="PF01613">
    <property type="entry name" value="Flavin_Reduct"/>
    <property type="match status" value="1"/>
</dbReference>
<reference evidence="3 4" key="1">
    <citation type="submission" date="2017-06" db="EMBL/GenBank/DDBJ databases">
        <title>Draft genome sequence of anaerobic fermentative bacterium Anaeromicrobium sediminis DY2726D isolated from West Pacific Ocean sediments.</title>
        <authorList>
            <person name="Zeng X."/>
        </authorList>
    </citation>
    <scope>NUCLEOTIDE SEQUENCE [LARGE SCALE GENOMIC DNA]</scope>
    <source>
        <strain evidence="3 4">DY2726D</strain>
    </source>
</reference>
<evidence type="ECO:0000256" key="1">
    <source>
        <dbReference type="ARBA" id="ARBA00038054"/>
    </source>
</evidence>